<comment type="pathway">
    <text evidence="9">Cell wall biogenesis; peptidoglycan biosynthesis.</text>
</comment>
<dbReference type="GO" id="GO:0004326">
    <property type="term" value="F:tetrahydrofolylpolyglutamate synthase activity"/>
    <property type="evidence" value="ECO:0007669"/>
    <property type="project" value="InterPro"/>
</dbReference>
<evidence type="ECO:0000256" key="1">
    <source>
        <dbReference type="ARBA" id="ARBA00005898"/>
    </source>
</evidence>
<dbReference type="GO" id="GO:0008360">
    <property type="term" value="P:regulation of cell shape"/>
    <property type="evidence" value="ECO:0007669"/>
    <property type="project" value="UniProtKB-KW"/>
</dbReference>
<comment type="similarity">
    <text evidence="1">Belongs to the MurCDEF family. MurE subfamily.</text>
</comment>
<feature type="domain" description="Mur ligase central" evidence="11">
    <location>
        <begin position="44"/>
        <end position="253"/>
    </location>
</feature>
<keyword evidence="2" id="KW-0963">Cytoplasm</keyword>
<dbReference type="Gene3D" id="3.90.190.20">
    <property type="entry name" value="Mur ligase, C-terminal domain"/>
    <property type="match status" value="1"/>
</dbReference>
<dbReference type="GO" id="GO:0051301">
    <property type="term" value="P:cell division"/>
    <property type="evidence" value="ECO:0007669"/>
    <property type="project" value="UniProtKB-KW"/>
</dbReference>
<gene>
    <name evidence="12" type="ORF">COY66_05700</name>
</gene>
<comment type="caution">
    <text evidence="12">The sequence shown here is derived from an EMBL/GenBank/DDBJ whole genome shotgun (WGS) entry which is preliminary data.</text>
</comment>
<keyword evidence="9" id="KW-0132">Cell division</keyword>
<dbReference type="NCBIfam" id="TIGR01085">
    <property type="entry name" value="murE"/>
    <property type="match status" value="1"/>
</dbReference>
<dbReference type="PANTHER" id="PTHR23135">
    <property type="entry name" value="MUR LIGASE FAMILY MEMBER"/>
    <property type="match status" value="1"/>
</dbReference>
<keyword evidence="7 9" id="KW-0573">Peptidoglycan synthesis</keyword>
<evidence type="ECO:0000256" key="4">
    <source>
        <dbReference type="ARBA" id="ARBA00022741"/>
    </source>
</evidence>
<evidence type="ECO:0000256" key="3">
    <source>
        <dbReference type="ARBA" id="ARBA00022598"/>
    </source>
</evidence>
<sequence length="441" mass="49819">MNSFKSLIKKFAPSFLIEWYHFILSYLGAFWYGNPSEKMVVIGVTGTNGKSTVVSLIGNILKAAGQKVVWMSTANFHLAGKEWLNDQKMTMLGRFKTQKLLQDGVRSGCKYAVIETSSEGIKQYRHLGINYDAAVFTNLTPEHLEAHGSFENYKKAKGKLFQHLTKRPRKKIDNQVIKKTSVVNADDQYADYFLNFPADQKITYSVDRPSDFQAVDIELSPEKSNFKTGNQPYQTNLLGKVNIYNCLAAISVARTLDMPNEIILKALAQFLGMPGRFEFIDEGQDFQLMVDYAPEPESMRKLYETLQLFKFNKIIHVLGSTGGGRDKARRPILGQLAAENADVVIITNEDPYDENPQTIIDEVAQGAEDKGKVLNQNLFKILDRREAIKKALSLAKESEDAHLRFLVLITGKGCEQFICVANGKKIPWDDRKVVRELITKK</sequence>
<accession>A0A2M7RGQ9</accession>
<keyword evidence="9" id="KW-0131">Cell cycle</keyword>
<dbReference type="GO" id="GO:0005524">
    <property type="term" value="F:ATP binding"/>
    <property type="evidence" value="ECO:0007669"/>
    <property type="project" value="UniProtKB-KW"/>
</dbReference>
<dbReference type="AlphaFoldDB" id="A0A2M7RGQ9"/>
<evidence type="ECO:0000256" key="5">
    <source>
        <dbReference type="ARBA" id="ARBA00022840"/>
    </source>
</evidence>
<dbReference type="GO" id="GO:0009252">
    <property type="term" value="P:peptidoglycan biosynthetic process"/>
    <property type="evidence" value="ECO:0007669"/>
    <property type="project" value="UniProtKB-UniPathway"/>
</dbReference>
<feature type="domain" description="Mur ligase C-terminal" evidence="10">
    <location>
        <begin position="275"/>
        <end position="413"/>
    </location>
</feature>
<keyword evidence="8 9" id="KW-0961">Cell wall biogenesis/degradation</keyword>
<evidence type="ECO:0000256" key="2">
    <source>
        <dbReference type="ARBA" id="ARBA00022490"/>
    </source>
</evidence>
<evidence type="ECO:0000313" key="13">
    <source>
        <dbReference type="Proteomes" id="UP000230779"/>
    </source>
</evidence>
<evidence type="ECO:0000259" key="11">
    <source>
        <dbReference type="Pfam" id="PF08245"/>
    </source>
</evidence>
<dbReference type="InterPro" id="IPR004101">
    <property type="entry name" value="Mur_ligase_C"/>
</dbReference>
<comment type="subcellular location">
    <subcellularLocation>
        <location evidence="9">Cytoplasm</location>
    </subcellularLocation>
</comment>
<dbReference type="InterPro" id="IPR036565">
    <property type="entry name" value="Mur-like_cat_sf"/>
</dbReference>
<dbReference type="InterPro" id="IPR036615">
    <property type="entry name" value="Mur_ligase_C_dom_sf"/>
</dbReference>
<reference evidence="12 13" key="1">
    <citation type="submission" date="2017-09" db="EMBL/GenBank/DDBJ databases">
        <title>Depth-based differentiation of microbial function through sediment-hosted aquifers and enrichment of novel symbionts in the deep terrestrial subsurface.</title>
        <authorList>
            <person name="Probst A.J."/>
            <person name="Ladd B."/>
            <person name="Jarett J.K."/>
            <person name="Geller-Mcgrath D.E."/>
            <person name="Sieber C.M."/>
            <person name="Emerson J.B."/>
            <person name="Anantharaman K."/>
            <person name="Thomas B.C."/>
            <person name="Malmstrom R."/>
            <person name="Stieglmeier M."/>
            <person name="Klingl A."/>
            <person name="Woyke T."/>
            <person name="Ryan C.M."/>
            <person name="Banfield J.F."/>
        </authorList>
    </citation>
    <scope>NUCLEOTIDE SEQUENCE [LARGE SCALE GENOMIC DNA]</scope>
    <source>
        <strain evidence="12">CG_4_10_14_0_8_um_filter_42_10</strain>
    </source>
</reference>
<keyword evidence="6 9" id="KW-0133">Cell shape</keyword>
<evidence type="ECO:0000259" key="10">
    <source>
        <dbReference type="Pfam" id="PF02875"/>
    </source>
</evidence>
<dbReference type="GO" id="GO:0005737">
    <property type="term" value="C:cytoplasm"/>
    <property type="evidence" value="ECO:0007669"/>
    <property type="project" value="UniProtKB-SubCell"/>
</dbReference>
<dbReference type="Pfam" id="PF08245">
    <property type="entry name" value="Mur_ligase_M"/>
    <property type="match status" value="1"/>
</dbReference>
<dbReference type="GO" id="GO:0071555">
    <property type="term" value="P:cell wall organization"/>
    <property type="evidence" value="ECO:0007669"/>
    <property type="project" value="UniProtKB-KW"/>
</dbReference>
<evidence type="ECO:0000256" key="9">
    <source>
        <dbReference type="RuleBase" id="RU004135"/>
    </source>
</evidence>
<organism evidence="12 13">
    <name type="scientific">Candidatus Kerfeldbacteria bacterium CG_4_10_14_0_8_um_filter_42_10</name>
    <dbReference type="NCBI Taxonomy" id="2014248"/>
    <lineage>
        <taxon>Bacteria</taxon>
        <taxon>Candidatus Kerfeldiibacteriota</taxon>
    </lineage>
</organism>
<dbReference type="Pfam" id="PF02875">
    <property type="entry name" value="Mur_ligase_C"/>
    <property type="match status" value="1"/>
</dbReference>
<dbReference type="InterPro" id="IPR005761">
    <property type="entry name" value="UDP-N-AcMur-Glu-dNH2Pim_ligase"/>
</dbReference>
<keyword evidence="4" id="KW-0547">Nucleotide-binding</keyword>
<proteinExistence type="inferred from homology"/>
<dbReference type="PANTHER" id="PTHR23135:SF4">
    <property type="entry name" value="UDP-N-ACETYLMURAMOYL-L-ALANYL-D-GLUTAMATE--2,6-DIAMINOPIMELATE LIGASE MURE HOMOLOG, CHLOROPLASTIC"/>
    <property type="match status" value="1"/>
</dbReference>
<evidence type="ECO:0000256" key="7">
    <source>
        <dbReference type="ARBA" id="ARBA00022984"/>
    </source>
</evidence>
<evidence type="ECO:0000256" key="6">
    <source>
        <dbReference type="ARBA" id="ARBA00022960"/>
    </source>
</evidence>
<keyword evidence="3" id="KW-0436">Ligase</keyword>
<dbReference type="InterPro" id="IPR013221">
    <property type="entry name" value="Mur_ligase_cen"/>
</dbReference>
<keyword evidence="5" id="KW-0067">ATP-binding</keyword>
<protein>
    <recommendedName>
        <fullName evidence="14">UDP-N-acetylmuramoyl-L-alanyl-D-glutamate--2, 6-diaminopimelate ligase</fullName>
    </recommendedName>
</protein>
<dbReference type="PROSITE" id="PS01011">
    <property type="entry name" value="FOLYLPOLYGLU_SYNT_1"/>
    <property type="match status" value="1"/>
</dbReference>
<dbReference type="SUPFAM" id="SSF53623">
    <property type="entry name" value="MurD-like peptide ligases, catalytic domain"/>
    <property type="match status" value="1"/>
</dbReference>
<dbReference type="UniPathway" id="UPA00219"/>
<evidence type="ECO:0000313" key="12">
    <source>
        <dbReference type="EMBL" id="PIY95923.1"/>
    </source>
</evidence>
<evidence type="ECO:0008006" key="14">
    <source>
        <dbReference type="Google" id="ProtNLM"/>
    </source>
</evidence>
<dbReference type="EMBL" id="PFMD01000064">
    <property type="protein sequence ID" value="PIY95923.1"/>
    <property type="molecule type" value="Genomic_DNA"/>
</dbReference>
<dbReference type="InterPro" id="IPR018109">
    <property type="entry name" value="Folylpolyglutamate_synth_CS"/>
</dbReference>
<evidence type="ECO:0000256" key="8">
    <source>
        <dbReference type="ARBA" id="ARBA00023316"/>
    </source>
</evidence>
<dbReference type="SUPFAM" id="SSF53244">
    <property type="entry name" value="MurD-like peptide ligases, peptide-binding domain"/>
    <property type="match status" value="1"/>
</dbReference>
<name>A0A2M7RGQ9_9BACT</name>
<dbReference type="Gene3D" id="3.40.1190.10">
    <property type="entry name" value="Mur-like, catalytic domain"/>
    <property type="match status" value="1"/>
</dbReference>
<dbReference type="Proteomes" id="UP000230779">
    <property type="component" value="Unassembled WGS sequence"/>
</dbReference>